<dbReference type="RefSeq" id="WP_013675205.1">
    <property type="nucleotide sequence ID" value="NC_015312.1"/>
</dbReference>
<dbReference type="KEGG" id="pdx:Psed_3086"/>
<dbReference type="Gene3D" id="3.40.1610.10">
    <property type="entry name" value="CV3147-like domain"/>
    <property type="match status" value="1"/>
</dbReference>
<feature type="domain" description="S-Me-THD-like C-terminal" evidence="2">
    <location>
        <begin position="166"/>
        <end position="352"/>
    </location>
</feature>
<accession>F4CSY4</accession>
<dbReference type="EMBL" id="CP002593">
    <property type="protein sequence ID" value="AEA25283.1"/>
    <property type="molecule type" value="Genomic_DNA"/>
</dbReference>
<dbReference type="AlphaFoldDB" id="F4CSY4"/>
<dbReference type="InterPro" id="IPR024071">
    <property type="entry name" value="S-Me-THD_C_sf"/>
</dbReference>
<evidence type="ECO:0000259" key="1">
    <source>
        <dbReference type="Pfam" id="PF06032"/>
    </source>
</evidence>
<dbReference type="InterPro" id="IPR027479">
    <property type="entry name" value="S-Me-THD_N_sf"/>
</dbReference>
<reference evidence="3 4" key="1">
    <citation type="journal article" date="2011" name="J. Bacteriol.">
        <title>Genome sequence of the 1,4-dioxane-degrading Pseudonocardia dioxanivorans strain CB1190.</title>
        <authorList>
            <person name="Sales C.M."/>
            <person name="Mahendra S."/>
            <person name="Grostern A."/>
            <person name="Parales R.E."/>
            <person name="Goodwin L.A."/>
            <person name="Woyke T."/>
            <person name="Nolan M."/>
            <person name="Lapidus A."/>
            <person name="Chertkov O."/>
            <person name="Ovchinnikova G."/>
            <person name="Sczyrba A."/>
            <person name="Alvarez-Cohen L."/>
        </authorList>
    </citation>
    <scope>NUCLEOTIDE SEQUENCE [LARGE SCALE GENOMIC DNA]</scope>
    <source>
        <strain evidence="4">ATCC 55486 / DSM 44775 / JCM 13855 / CB1190</strain>
    </source>
</reference>
<dbReference type="OrthoDB" id="3170437at2"/>
<evidence type="ECO:0000259" key="2">
    <source>
        <dbReference type="Pfam" id="PF20906"/>
    </source>
</evidence>
<dbReference type="STRING" id="675635.Psed_3086"/>
<dbReference type="SUPFAM" id="SSF160991">
    <property type="entry name" value="CV3147-like"/>
    <property type="match status" value="1"/>
</dbReference>
<dbReference type="eggNOG" id="COG3535">
    <property type="taxonomic scope" value="Bacteria"/>
</dbReference>
<feature type="domain" description="S-Me-THD N-terminal" evidence="1">
    <location>
        <begin position="7"/>
        <end position="163"/>
    </location>
</feature>
<proteinExistence type="predicted"/>
<organism evidence="3 4">
    <name type="scientific">Pseudonocardia dioxanivorans (strain ATCC 55486 / DSM 44775 / JCM 13855 / CB1190)</name>
    <dbReference type="NCBI Taxonomy" id="675635"/>
    <lineage>
        <taxon>Bacteria</taxon>
        <taxon>Bacillati</taxon>
        <taxon>Actinomycetota</taxon>
        <taxon>Actinomycetes</taxon>
        <taxon>Pseudonocardiales</taxon>
        <taxon>Pseudonocardiaceae</taxon>
        <taxon>Pseudonocardia</taxon>
    </lineage>
</organism>
<dbReference type="Gene3D" id="2.40.390.10">
    <property type="entry name" value="CV3147-like"/>
    <property type="match status" value="1"/>
</dbReference>
<protein>
    <recommendedName>
        <fullName evidence="5">DUF917 domain-containing protein</fullName>
    </recommendedName>
</protein>
<dbReference type="InterPro" id="IPR048350">
    <property type="entry name" value="S-Me-THD-like_C"/>
</dbReference>
<dbReference type="InterPro" id="IPR010318">
    <property type="entry name" value="S-Me-THD_N"/>
</dbReference>
<dbReference type="Proteomes" id="UP000007809">
    <property type="component" value="Chromosome"/>
</dbReference>
<sequence length="358" mass="37335">MDEITIDDIPALTLGAGVLATGGGGEPFVPRLMVEEALRRHGPVPLVQPGDLDPDGLLLPLAVVGAPTAFAERFFNGSEPRAALTALERHLGRKGVGVLPIEVGGGSTLLPIAAAAELGLPVVDADTMRRAFPRGELTHFHLAGISASPIVLVDTADNLVIVEATDNPTAERLARAATTAMGMIAVGALYPVTAAQAAAHAIHGSLSYCAEIGRHVRAIQEGAADGYTALLAATGGRIVFTGKIVDLNRRTEGGWARGTVTLDDLDGANRTLRVDFQNENLVAGEDGLPLVTTPDLISLLDVETGTPMTTETLGYGQRLTVLALPAHPRWHEPDGIELAGPRAFGYDLDYVPFGGHGE</sequence>
<name>F4CSY4_PSEUX</name>
<dbReference type="Pfam" id="PF20906">
    <property type="entry name" value="S-Me-THD_C"/>
    <property type="match status" value="1"/>
</dbReference>
<keyword evidence="4" id="KW-1185">Reference proteome</keyword>
<dbReference type="HOGENOM" id="CLU_038930_0_1_11"/>
<dbReference type="Pfam" id="PF06032">
    <property type="entry name" value="S-Me-THD_N"/>
    <property type="match status" value="1"/>
</dbReference>
<evidence type="ECO:0008006" key="5">
    <source>
        <dbReference type="Google" id="ProtNLM"/>
    </source>
</evidence>
<evidence type="ECO:0000313" key="4">
    <source>
        <dbReference type="Proteomes" id="UP000007809"/>
    </source>
</evidence>
<gene>
    <name evidence="3" type="ordered locus">Psed_3086</name>
</gene>
<evidence type="ECO:0000313" key="3">
    <source>
        <dbReference type="EMBL" id="AEA25283.1"/>
    </source>
</evidence>